<dbReference type="InterPro" id="IPR015449">
    <property type="entry name" value="K_chnl_Ca-activ_SK"/>
</dbReference>
<keyword evidence="1" id="KW-0812">Transmembrane</keyword>
<keyword evidence="1" id="KW-1133">Transmembrane helix</keyword>
<accession>A0ABQ9TV07</accession>
<dbReference type="EMBL" id="JASSZA010000019">
    <property type="protein sequence ID" value="KAK2088618.1"/>
    <property type="molecule type" value="Genomic_DNA"/>
</dbReference>
<dbReference type="Pfam" id="PF03530">
    <property type="entry name" value="SK_channel"/>
    <property type="match status" value="1"/>
</dbReference>
<reference evidence="2 3" key="1">
    <citation type="submission" date="2023-05" db="EMBL/GenBank/DDBJ databases">
        <title>B98-5 Cell Line De Novo Hybrid Assembly: An Optical Mapping Approach.</title>
        <authorList>
            <person name="Kananen K."/>
            <person name="Auerbach J.A."/>
            <person name="Kautto E."/>
            <person name="Blachly J.S."/>
        </authorList>
    </citation>
    <scope>NUCLEOTIDE SEQUENCE [LARGE SCALE GENOMIC DNA]</scope>
    <source>
        <strain evidence="2">B95-8</strain>
        <tissue evidence="2">Cell line</tissue>
    </source>
</reference>
<dbReference type="PANTHER" id="PTHR10153">
    <property type="entry name" value="SMALL CONDUCTANCE CALCIUM-ACTIVATED POTASSIUM CHANNEL"/>
    <property type="match status" value="1"/>
</dbReference>
<gene>
    <name evidence="2" type="primary">KCNN4_2</name>
    <name evidence="2" type="ORF">P7K49_034525</name>
</gene>
<feature type="transmembrane region" description="Helical" evidence="1">
    <location>
        <begin position="25"/>
        <end position="48"/>
    </location>
</feature>
<name>A0ABQ9TV07_SAGOE</name>
<evidence type="ECO:0000256" key="1">
    <source>
        <dbReference type="SAM" id="Phobius"/>
    </source>
</evidence>
<keyword evidence="1" id="KW-0472">Membrane</keyword>
<proteinExistence type="predicted"/>
<sequence>MGGDLVLGLGALRRRKHLLEQEKSLAGWALALAGIGIGLMVLHAEMLWFGGCSWALYLFLVKCIISISTFLLLCLILAFHAKEAQMS</sequence>
<keyword evidence="2" id="KW-0813">Transport</keyword>
<keyword evidence="3" id="KW-1185">Reference proteome</keyword>
<protein>
    <submittedName>
        <fullName evidence="2">Intermediate conductance calcium-activated potassium channel protein 4</fullName>
    </submittedName>
</protein>
<dbReference type="GO" id="GO:0034220">
    <property type="term" value="P:monoatomic ion transmembrane transport"/>
    <property type="evidence" value="ECO:0007669"/>
    <property type="project" value="UniProtKB-KW"/>
</dbReference>
<evidence type="ECO:0000313" key="3">
    <source>
        <dbReference type="Proteomes" id="UP001266305"/>
    </source>
</evidence>
<organism evidence="2 3">
    <name type="scientific">Saguinus oedipus</name>
    <name type="common">Cotton-top tamarin</name>
    <name type="synonym">Oedipomidas oedipus</name>
    <dbReference type="NCBI Taxonomy" id="9490"/>
    <lineage>
        <taxon>Eukaryota</taxon>
        <taxon>Metazoa</taxon>
        <taxon>Chordata</taxon>
        <taxon>Craniata</taxon>
        <taxon>Vertebrata</taxon>
        <taxon>Euteleostomi</taxon>
        <taxon>Mammalia</taxon>
        <taxon>Eutheria</taxon>
        <taxon>Euarchontoglires</taxon>
        <taxon>Primates</taxon>
        <taxon>Haplorrhini</taxon>
        <taxon>Platyrrhini</taxon>
        <taxon>Cebidae</taxon>
        <taxon>Callitrichinae</taxon>
        <taxon>Saguinus</taxon>
    </lineage>
</organism>
<evidence type="ECO:0000313" key="2">
    <source>
        <dbReference type="EMBL" id="KAK2088618.1"/>
    </source>
</evidence>
<keyword evidence="2" id="KW-0407">Ion channel</keyword>
<keyword evidence="2" id="KW-0406">Ion transport</keyword>
<feature type="transmembrane region" description="Helical" evidence="1">
    <location>
        <begin position="54"/>
        <end position="79"/>
    </location>
</feature>
<comment type="caution">
    <text evidence="2">The sequence shown here is derived from an EMBL/GenBank/DDBJ whole genome shotgun (WGS) entry which is preliminary data.</text>
</comment>
<dbReference type="Proteomes" id="UP001266305">
    <property type="component" value="Unassembled WGS sequence"/>
</dbReference>